<keyword evidence="4 6" id="KW-0694">RNA-binding</keyword>
<evidence type="ECO:0000256" key="1">
    <source>
        <dbReference type="ARBA" id="ARBA00007921"/>
    </source>
</evidence>
<feature type="region of interest" description="G2" evidence="7">
    <location>
        <begin position="57"/>
        <end position="61"/>
    </location>
</feature>
<dbReference type="InterPro" id="IPR015946">
    <property type="entry name" value="KH_dom-like_a/b"/>
</dbReference>
<dbReference type="SUPFAM" id="SSF52540">
    <property type="entry name" value="P-loop containing nucleoside triphosphate hydrolases"/>
    <property type="match status" value="1"/>
</dbReference>
<sequence length="320" mass="35663">MARAKKAKQAEIAPEFIVPPGFKSGYAVLWGKPNVGKSTLLNYLVGEKIAIVSPKPQTTRNRIVGVVETENAQIVFLDTPGVHHPRHKLGEYLVAEAKAGLEGADVVVFMVDATEPPTPDDERAAELLNELLKEAPRPVILTVNKIDAISPAVLQERKMLYEALGNYDETVTISALTGEGVPILLRKIIDRLPEGPPYYPLGTVTDQPEKLPIAEAIREAVLHYTHEEVPHAVAVVVDELEHRSDKLAYVKATIYVERESQKGIIIGASGQMLKKIGTMARMEIERWLGKKVYLDLWVKVAKNWRKDENALRRFGYVVRR</sequence>
<dbReference type="NCBIfam" id="TIGR00436">
    <property type="entry name" value="era"/>
    <property type="match status" value="1"/>
</dbReference>
<dbReference type="HAMAP" id="MF_00367">
    <property type="entry name" value="GTPase_Era"/>
    <property type="match status" value="1"/>
</dbReference>
<dbReference type="PROSITE" id="PS50823">
    <property type="entry name" value="KH_TYPE_2"/>
    <property type="match status" value="1"/>
</dbReference>
<reference evidence="11 12" key="1">
    <citation type="submission" date="2022-08" db="EMBL/GenBank/DDBJ databases">
        <title>Bacterial and archaeal communities from various locations to study Microbial Dark Matter (Phase II).</title>
        <authorList>
            <person name="Stepanauskas R."/>
        </authorList>
    </citation>
    <scope>NUCLEOTIDE SEQUENCE [LARGE SCALE GENOMIC DNA]</scope>
    <source>
        <strain evidence="11 12">PD1</strain>
    </source>
</reference>
<keyword evidence="5 6" id="KW-0342">GTP-binding</keyword>
<dbReference type="InterPro" id="IPR005225">
    <property type="entry name" value="Small_GTP-bd"/>
</dbReference>
<dbReference type="InterPro" id="IPR004044">
    <property type="entry name" value="KH_dom_type_2"/>
</dbReference>
<dbReference type="PROSITE" id="PS51713">
    <property type="entry name" value="G_ERA"/>
    <property type="match status" value="1"/>
</dbReference>
<evidence type="ECO:0000256" key="2">
    <source>
        <dbReference type="ARBA" id="ARBA00020484"/>
    </source>
</evidence>
<keyword evidence="6" id="KW-0690">Ribosome biogenesis</keyword>
<keyword evidence="12" id="KW-1185">Reference proteome</keyword>
<dbReference type="Gene3D" id="3.30.300.20">
    <property type="match status" value="1"/>
</dbReference>
<feature type="domain" description="KH type-2" evidence="9">
    <location>
        <begin position="250"/>
        <end position="302"/>
    </location>
</feature>
<dbReference type="Gene3D" id="3.40.50.300">
    <property type="entry name" value="P-loop containing nucleotide triphosphate hydrolases"/>
    <property type="match status" value="1"/>
</dbReference>
<evidence type="ECO:0000313" key="12">
    <source>
        <dbReference type="Proteomes" id="UP001204798"/>
    </source>
</evidence>
<evidence type="ECO:0000256" key="5">
    <source>
        <dbReference type="ARBA" id="ARBA00023134"/>
    </source>
</evidence>
<protein>
    <recommendedName>
        <fullName evidence="2 6">GTPase Era</fullName>
    </recommendedName>
</protein>
<name>A0ABT2EM14_9BACT</name>
<evidence type="ECO:0000256" key="3">
    <source>
        <dbReference type="ARBA" id="ARBA00022741"/>
    </source>
</evidence>
<dbReference type="InterPro" id="IPR030388">
    <property type="entry name" value="G_ERA_dom"/>
</dbReference>
<dbReference type="PANTHER" id="PTHR42698:SF1">
    <property type="entry name" value="GTPASE ERA, MITOCHONDRIAL"/>
    <property type="match status" value="1"/>
</dbReference>
<comment type="subunit">
    <text evidence="6">Monomer.</text>
</comment>
<comment type="function">
    <text evidence="6">An essential GTPase that binds both GDP and GTP, with rapid nucleotide exchange. Plays a role in 16S rRNA processing and 30S ribosomal subunit biogenesis and possibly also in cell cycle regulation and energy metabolism.</text>
</comment>
<dbReference type="PANTHER" id="PTHR42698">
    <property type="entry name" value="GTPASE ERA"/>
    <property type="match status" value="1"/>
</dbReference>
<keyword evidence="6" id="KW-0472">Membrane</keyword>
<feature type="region of interest" description="G5" evidence="7">
    <location>
        <begin position="173"/>
        <end position="175"/>
    </location>
</feature>
<proteinExistence type="inferred from homology"/>
<evidence type="ECO:0000313" key="11">
    <source>
        <dbReference type="EMBL" id="MCS3918991.1"/>
    </source>
</evidence>
<feature type="domain" description="Era-type G" evidence="10">
    <location>
        <begin position="23"/>
        <end position="194"/>
    </location>
</feature>
<comment type="subcellular location">
    <subcellularLocation>
        <location evidence="6">Cytoplasm</location>
    </subcellularLocation>
    <subcellularLocation>
        <location evidence="6">Cell membrane</location>
        <topology evidence="6">Peripheral membrane protein</topology>
    </subcellularLocation>
</comment>
<dbReference type="Pfam" id="PF01926">
    <property type="entry name" value="MMR_HSR1"/>
    <property type="match status" value="1"/>
</dbReference>
<evidence type="ECO:0000256" key="6">
    <source>
        <dbReference type="HAMAP-Rule" id="MF_00367"/>
    </source>
</evidence>
<evidence type="ECO:0000256" key="7">
    <source>
        <dbReference type="PROSITE-ProRule" id="PRU01050"/>
    </source>
</evidence>
<accession>A0ABT2EM14</accession>
<feature type="region of interest" description="G1" evidence="7">
    <location>
        <begin position="31"/>
        <end position="38"/>
    </location>
</feature>
<evidence type="ECO:0000256" key="8">
    <source>
        <dbReference type="RuleBase" id="RU003761"/>
    </source>
</evidence>
<dbReference type="InterPro" id="IPR009019">
    <property type="entry name" value="KH_sf_prok-type"/>
</dbReference>
<evidence type="ECO:0000259" key="10">
    <source>
        <dbReference type="PROSITE" id="PS51713"/>
    </source>
</evidence>
<dbReference type="InterPro" id="IPR005662">
    <property type="entry name" value="GTPase_Era-like"/>
</dbReference>
<dbReference type="NCBIfam" id="TIGR00231">
    <property type="entry name" value="small_GTP"/>
    <property type="match status" value="1"/>
</dbReference>
<keyword evidence="6" id="KW-0699">rRNA-binding</keyword>
<dbReference type="CDD" id="cd04163">
    <property type="entry name" value="Era"/>
    <property type="match status" value="1"/>
</dbReference>
<feature type="region of interest" description="G3" evidence="7">
    <location>
        <begin position="78"/>
        <end position="81"/>
    </location>
</feature>
<keyword evidence="6" id="KW-0963">Cytoplasm</keyword>
<evidence type="ECO:0000256" key="4">
    <source>
        <dbReference type="ARBA" id="ARBA00022884"/>
    </source>
</evidence>
<feature type="binding site" evidence="6">
    <location>
        <begin position="144"/>
        <end position="147"/>
    </location>
    <ligand>
        <name>GTP</name>
        <dbReference type="ChEBI" id="CHEBI:37565"/>
    </ligand>
</feature>
<dbReference type="RefSeq" id="WP_259095073.1">
    <property type="nucleotide sequence ID" value="NZ_CP130454.1"/>
</dbReference>
<organism evidence="11 12">
    <name type="scientific">Candidatus Fervidibacter sacchari</name>
    <dbReference type="NCBI Taxonomy" id="1448929"/>
    <lineage>
        <taxon>Bacteria</taxon>
        <taxon>Candidatus Fervidibacterota</taxon>
        <taxon>Candidatus Fervidibacter</taxon>
    </lineage>
</organism>
<feature type="binding site" evidence="6">
    <location>
        <begin position="31"/>
        <end position="38"/>
    </location>
    <ligand>
        <name>GTP</name>
        <dbReference type="ChEBI" id="CHEBI:37565"/>
    </ligand>
</feature>
<dbReference type="Proteomes" id="UP001204798">
    <property type="component" value="Unassembled WGS sequence"/>
</dbReference>
<evidence type="ECO:0000259" key="9">
    <source>
        <dbReference type="PROSITE" id="PS50823"/>
    </source>
</evidence>
<dbReference type="SUPFAM" id="SSF54814">
    <property type="entry name" value="Prokaryotic type KH domain (KH-domain type II)"/>
    <property type="match status" value="1"/>
</dbReference>
<dbReference type="Pfam" id="PF07650">
    <property type="entry name" value="KH_2"/>
    <property type="match status" value="1"/>
</dbReference>
<feature type="region of interest" description="G4" evidence="7">
    <location>
        <begin position="144"/>
        <end position="147"/>
    </location>
</feature>
<comment type="similarity">
    <text evidence="1 6 7 8">Belongs to the TRAFAC class TrmE-Era-EngA-EngB-Septin-like GTPase superfamily. Era GTPase family.</text>
</comment>
<dbReference type="InterPro" id="IPR027417">
    <property type="entry name" value="P-loop_NTPase"/>
</dbReference>
<dbReference type="NCBIfam" id="NF000908">
    <property type="entry name" value="PRK00089.1"/>
    <property type="match status" value="1"/>
</dbReference>
<feature type="binding site" evidence="6">
    <location>
        <begin position="78"/>
        <end position="82"/>
    </location>
    <ligand>
        <name>GTP</name>
        <dbReference type="ChEBI" id="CHEBI:37565"/>
    </ligand>
</feature>
<comment type="caution">
    <text evidence="11">The sequence shown here is derived from an EMBL/GenBank/DDBJ whole genome shotgun (WGS) entry which is preliminary data.</text>
</comment>
<gene>
    <name evidence="6" type="primary">era</name>
    <name evidence="11" type="ORF">M2350_001391</name>
</gene>
<keyword evidence="3 6" id="KW-0547">Nucleotide-binding</keyword>
<dbReference type="InterPro" id="IPR006073">
    <property type="entry name" value="GTP-bd"/>
</dbReference>
<dbReference type="CDD" id="cd22534">
    <property type="entry name" value="KH-II_Era"/>
    <property type="match status" value="1"/>
</dbReference>
<dbReference type="EMBL" id="JANUCP010000002">
    <property type="protein sequence ID" value="MCS3918991.1"/>
    <property type="molecule type" value="Genomic_DNA"/>
</dbReference>
<keyword evidence="6" id="KW-1003">Cell membrane</keyword>